<dbReference type="OrthoDB" id="5305647at2759"/>
<dbReference type="KEGG" id="ffu:CLAFUR5_00827"/>
<dbReference type="Pfam" id="PF26176">
    <property type="entry name" value="zf_C2H2_17_2"/>
    <property type="match status" value="1"/>
</dbReference>
<dbReference type="InterPro" id="IPR059095">
    <property type="entry name" value="Znf_C2H2_17_2nd"/>
</dbReference>
<dbReference type="InterPro" id="IPR059009">
    <property type="entry name" value="Znf_C2H2_17_1st"/>
</dbReference>
<dbReference type="RefSeq" id="XP_047755474.1">
    <property type="nucleotide sequence ID" value="XM_047899975.1"/>
</dbReference>
<dbReference type="Pfam" id="PF26177">
    <property type="entry name" value="zf_C2H2_17_1st"/>
    <property type="match status" value="1"/>
</dbReference>
<evidence type="ECO:0000313" key="6">
    <source>
        <dbReference type="Proteomes" id="UP000756132"/>
    </source>
</evidence>
<keyword evidence="1" id="KW-0862">Zinc</keyword>
<dbReference type="GO" id="GO:0005634">
    <property type="term" value="C:nucleus"/>
    <property type="evidence" value="ECO:0007669"/>
    <property type="project" value="TreeGrafter"/>
</dbReference>
<evidence type="ECO:0000259" key="4">
    <source>
        <dbReference type="PROSITE" id="PS50157"/>
    </source>
</evidence>
<reference evidence="5" key="2">
    <citation type="journal article" date="2022" name="Microb. Genom.">
        <title>A chromosome-scale genome assembly of the tomato pathogen Cladosporium fulvum reveals a compartmentalized genome architecture and the presence of a dispensable chromosome.</title>
        <authorList>
            <person name="Zaccaron A.Z."/>
            <person name="Chen L.H."/>
            <person name="Samaras A."/>
            <person name="Stergiopoulos I."/>
        </authorList>
    </citation>
    <scope>NUCLEOTIDE SEQUENCE</scope>
    <source>
        <strain evidence="5">Race5_Kim</strain>
    </source>
</reference>
<feature type="compositionally biased region" description="Polar residues" evidence="3">
    <location>
        <begin position="94"/>
        <end position="110"/>
    </location>
</feature>
<organism evidence="5 6">
    <name type="scientific">Passalora fulva</name>
    <name type="common">Tomato leaf mold</name>
    <name type="synonym">Cladosporium fulvum</name>
    <dbReference type="NCBI Taxonomy" id="5499"/>
    <lineage>
        <taxon>Eukaryota</taxon>
        <taxon>Fungi</taxon>
        <taxon>Dikarya</taxon>
        <taxon>Ascomycota</taxon>
        <taxon>Pezizomycotina</taxon>
        <taxon>Dothideomycetes</taxon>
        <taxon>Dothideomycetidae</taxon>
        <taxon>Mycosphaerellales</taxon>
        <taxon>Mycosphaerellaceae</taxon>
        <taxon>Fulvia</taxon>
    </lineage>
</organism>
<dbReference type="GO" id="GO:0006357">
    <property type="term" value="P:regulation of transcription by RNA polymerase II"/>
    <property type="evidence" value="ECO:0007669"/>
    <property type="project" value="TreeGrafter"/>
</dbReference>
<evidence type="ECO:0000256" key="2">
    <source>
        <dbReference type="SAM" id="Coils"/>
    </source>
</evidence>
<dbReference type="PANTHER" id="PTHR46179">
    <property type="entry name" value="ZINC FINGER PROTEIN"/>
    <property type="match status" value="1"/>
</dbReference>
<sequence length="384" mass="42866">MQSLPPYPYTNYPEHNPGHLSPQATYPMPSEPPENMQTPVSPVSAQSPHDPTMADQQLHVSRKRSHSEMSQSDTLTNAILQQSQPQTQTQTQPHSRSGSVASQLGASPNGANEDFAPRGSRAFKRGDPPMNDQKKYICNFAEECAGQTFDRKCEWSKHMDKHDRPYRCGHASCAKLQGFTYSGGLLRHEREVHGKHGGPKAALMCPVRDCKRHSGKGFTRKENLNEHMRRVHPDVDAASQPSQPMLLKRDATDITIGTEDGDTPASIGGISETIDQQQDHYAAPPAASNKRKRSLAGEFQIDFTPDHELELKRLRQLVQDQEERIRLGDERIKLQDANAIHYENRIQELEGQAADQAERISRMESELAEANIRSQLASANSAVQ</sequence>
<dbReference type="Gene3D" id="3.30.160.60">
    <property type="entry name" value="Classic Zinc Finger"/>
    <property type="match status" value="2"/>
</dbReference>
<feature type="compositionally biased region" description="Polar residues" evidence="3">
    <location>
        <begin position="68"/>
        <end position="80"/>
    </location>
</feature>
<dbReference type="AlphaFoldDB" id="A0A9Q8L6I5"/>
<feature type="compositionally biased region" description="Polar residues" evidence="3">
    <location>
        <begin position="35"/>
        <end position="59"/>
    </location>
</feature>
<evidence type="ECO:0000256" key="3">
    <source>
        <dbReference type="SAM" id="MobiDB-lite"/>
    </source>
</evidence>
<feature type="domain" description="C2H2-type" evidence="4">
    <location>
        <begin position="208"/>
        <end position="237"/>
    </location>
</feature>
<dbReference type="EMBL" id="CP090163">
    <property type="protein sequence ID" value="UJO11108.1"/>
    <property type="molecule type" value="Genomic_DNA"/>
</dbReference>
<keyword evidence="6" id="KW-1185">Reference proteome</keyword>
<protein>
    <recommendedName>
        <fullName evidence="4">C2H2-type domain-containing protein</fullName>
    </recommendedName>
</protein>
<dbReference type="PROSITE" id="PS50157">
    <property type="entry name" value="ZINC_FINGER_C2H2_2"/>
    <property type="match status" value="1"/>
</dbReference>
<keyword evidence="1" id="KW-0863">Zinc-finger</keyword>
<dbReference type="InterPro" id="IPR051061">
    <property type="entry name" value="Zinc_finger_trans_reg"/>
</dbReference>
<feature type="coiled-coil region" evidence="2">
    <location>
        <begin position="304"/>
        <end position="380"/>
    </location>
</feature>
<feature type="compositionally biased region" description="Low complexity" evidence="3">
    <location>
        <begin position="81"/>
        <end position="93"/>
    </location>
</feature>
<dbReference type="SMART" id="SM00355">
    <property type="entry name" value="ZnF_C2H2"/>
    <property type="match status" value="3"/>
</dbReference>
<reference evidence="5" key="1">
    <citation type="submission" date="2021-12" db="EMBL/GenBank/DDBJ databases">
        <authorList>
            <person name="Zaccaron A."/>
            <person name="Stergiopoulos I."/>
        </authorList>
    </citation>
    <scope>NUCLEOTIDE SEQUENCE</scope>
    <source>
        <strain evidence="5">Race5_Kim</strain>
    </source>
</reference>
<gene>
    <name evidence="5" type="ORF">CLAFUR5_00827</name>
</gene>
<accession>A0A9Q8L6I5</accession>
<evidence type="ECO:0000256" key="1">
    <source>
        <dbReference type="PROSITE-ProRule" id="PRU00042"/>
    </source>
</evidence>
<feature type="region of interest" description="Disordered" evidence="3">
    <location>
        <begin position="1"/>
        <end position="130"/>
    </location>
</feature>
<dbReference type="GO" id="GO:0008270">
    <property type="term" value="F:zinc ion binding"/>
    <property type="evidence" value="ECO:0007669"/>
    <property type="project" value="UniProtKB-KW"/>
</dbReference>
<evidence type="ECO:0000313" key="5">
    <source>
        <dbReference type="EMBL" id="UJO11108.1"/>
    </source>
</evidence>
<dbReference type="Proteomes" id="UP000756132">
    <property type="component" value="Chromosome 1"/>
</dbReference>
<dbReference type="InterPro" id="IPR013087">
    <property type="entry name" value="Znf_C2H2_type"/>
</dbReference>
<dbReference type="GeneID" id="71980705"/>
<keyword evidence="1" id="KW-0479">Metal-binding</keyword>
<dbReference type="PANTHER" id="PTHR46179:SF24">
    <property type="entry name" value="C2H2-TYPE DOMAIN-CONTAINING PROTEIN"/>
    <property type="match status" value="1"/>
</dbReference>
<keyword evidence="2" id="KW-0175">Coiled coil</keyword>
<name>A0A9Q8L6I5_PASFU</name>
<proteinExistence type="predicted"/>